<keyword evidence="3" id="KW-1185">Reference proteome</keyword>
<reference evidence="2 3" key="1">
    <citation type="submission" date="2017-03" db="EMBL/GenBank/DDBJ databases">
        <authorList>
            <person name="Afonso C.L."/>
            <person name="Miller P.J."/>
            <person name="Scott M.A."/>
            <person name="Spackman E."/>
            <person name="Goraichik I."/>
            <person name="Dimitrov K.M."/>
            <person name="Suarez D.L."/>
            <person name="Swayne D.E."/>
        </authorList>
    </citation>
    <scope>NUCLEOTIDE SEQUENCE [LARGE SCALE GENOMIC DNA]</scope>
    <source>
        <strain evidence="2 3">CECT 7066</strain>
    </source>
</reference>
<keyword evidence="2" id="KW-0808">Transferase</keyword>
<dbReference type="AlphaFoldDB" id="A0A1Y5T450"/>
<dbReference type="Gene3D" id="3.40.930.10">
    <property type="entry name" value="Mannitol-specific EII, Chain A"/>
    <property type="match status" value="1"/>
</dbReference>
<dbReference type="InterPro" id="IPR051541">
    <property type="entry name" value="PTS_SugarTrans_NitroReg"/>
</dbReference>
<dbReference type="GO" id="GO:0016740">
    <property type="term" value="F:transferase activity"/>
    <property type="evidence" value="ECO:0007669"/>
    <property type="project" value="UniProtKB-KW"/>
</dbReference>
<dbReference type="EMBL" id="FWFV01000006">
    <property type="protein sequence ID" value="SLN51949.1"/>
    <property type="molecule type" value="Genomic_DNA"/>
</dbReference>
<dbReference type="STRING" id="315423.SAMN04488020_106162"/>
<dbReference type="PANTHER" id="PTHR47738">
    <property type="entry name" value="PTS SYSTEM FRUCTOSE-LIKE EIIA COMPONENT-RELATED"/>
    <property type="match status" value="1"/>
</dbReference>
<dbReference type="InterPro" id="IPR002178">
    <property type="entry name" value="PTS_EIIA_type-2_dom"/>
</dbReference>
<organism evidence="2 3">
    <name type="scientific">Palleronia marisminoris</name>
    <dbReference type="NCBI Taxonomy" id="315423"/>
    <lineage>
        <taxon>Bacteria</taxon>
        <taxon>Pseudomonadati</taxon>
        <taxon>Pseudomonadota</taxon>
        <taxon>Alphaproteobacteria</taxon>
        <taxon>Rhodobacterales</taxon>
        <taxon>Roseobacteraceae</taxon>
        <taxon>Palleronia</taxon>
    </lineage>
</organism>
<dbReference type="Proteomes" id="UP000193870">
    <property type="component" value="Unassembled WGS sequence"/>
</dbReference>
<proteinExistence type="predicted"/>
<evidence type="ECO:0000313" key="2">
    <source>
        <dbReference type="EMBL" id="SLN51949.1"/>
    </source>
</evidence>
<feature type="domain" description="PTS EIIA type-2" evidence="1">
    <location>
        <begin position="5"/>
        <end position="148"/>
    </location>
</feature>
<dbReference type="PROSITE" id="PS00372">
    <property type="entry name" value="PTS_EIIA_TYPE_2_HIS"/>
    <property type="match status" value="1"/>
</dbReference>
<evidence type="ECO:0000313" key="3">
    <source>
        <dbReference type="Proteomes" id="UP000193870"/>
    </source>
</evidence>
<evidence type="ECO:0000259" key="1">
    <source>
        <dbReference type="PROSITE" id="PS51094"/>
    </source>
</evidence>
<protein>
    <submittedName>
        <fullName evidence="2">Nitrogen regulatory protein</fullName>
        <ecNumber evidence="2">2.7.1.-</ecNumber>
    </submittedName>
</protein>
<name>A0A1Y5T450_9RHOB</name>
<dbReference type="PANTHER" id="PTHR47738:SF1">
    <property type="entry name" value="NITROGEN REGULATORY PROTEIN"/>
    <property type="match status" value="1"/>
</dbReference>
<dbReference type="GO" id="GO:0030295">
    <property type="term" value="F:protein kinase activator activity"/>
    <property type="evidence" value="ECO:0007669"/>
    <property type="project" value="TreeGrafter"/>
</dbReference>
<gene>
    <name evidence="2" type="primary">ptsN</name>
    <name evidence="2" type="ORF">PAM7066_02396</name>
</gene>
<dbReference type="EC" id="2.7.1.-" evidence="2"/>
<sequence length="154" mass="16645">MISSDLLSPEAIRVIPGMSSKKRLFNTLSDVAEQVYHLCPESVCDALMERESLGPTAVGQGVALPHARIDSIDRVRGVFLKLERPLDFGAADRQPVDLIFGLFAPEDAGVDHLKALAAVSRTLRDPDLCALLRANGDASTIHTVLTQRRTTNAA</sequence>
<dbReference type="PROSITE" id="PS51094">
    <property type="entry name" value="PTS_EIIA_TYPE_2"/>
    <property type="match status" value="1"/>
</dbReference>
<dbReference type="Pfam" id="PF00359">
    <property type="entry name" value="PTS_EIIA_2"/>
    <property type="match status" value="1"/>
</dbReference>
<dbReference type="RefSeq" id="WP_085854363.1">
    <property type="nucleotide sequence ID" value="NZ_FOPF01000006.1"/>
</dbReference>
<dbReference type="SUPFAM" id="SSF55804">
    <property type="entry name" value="Phoshotransferase/anion transport protein"/>
    <property type="match status" value="1"/>
</dbReference>
<dbReference type="InterPro" id="IPR016152">
    <property type="entry name" value="PTrfase/Anion_transptr"/>
</dbReference>
<dbReference type="OrthoDB" id="95460at2"/>
<dbReference type="CDD" id="cd00211">
    <property type="entry name" value="PTS_IIA_fru"/>
    <property type="match status" value="1"/>
</dbReference>
<accession>A0A1Y5T450</accession>